<dbReference type="Proteomes" id="UP000829194">
    <property type="component" value="Chromosome"/>
</dbReference>
<dbReference type="Pfam" id="PF03435">
    <property type="entry name" value="Sacchrp_dh_NADP"/>
    <property type="match status" value="1"/>
</dbReference>
<protein>
    <submittedName>
        <fullName evidence="2">Saccharopine dehydrogenase NADP-binding domain-containing protein</fullName>
    </submittedName>
</protein>
<feature type="domain" description="Saccharopine dehydrogenase NADP binding" evidence="1">
    <location>
        <begin position="18"/>
        <end position="138"/>
    </location>
</feature>
<dbReference type="SUPFAM" id="SSF51735">
    <property type="entry name" value="NAD(P)-binding Rossmann-fold domains"/>
    <property type="match status" value="1"/>
</dbReference>
<dbReference type="PANTHER" id="PTHR43781:SF1">
    <property type="entry name" value="SACCHAROPINE DEHYDROGENASE"/>
    <property type="match status" value="1"/>
</dbReference>
<reference evidence="2 3" key="1">
    <citation type="submission" date="2022-03" db="EMBL/GenBank/DDBJ databases">
        <title>Complete genome sequence of Lysobacter capsici VKM B-2533 and Lysobacter gummosus 10.1.1, promising sources of lytic agents.</title>
        <authorList>
            <person name="Tarlachkov S.V."/>
            <person name="Kudryakova I.V."/>
            <person name="Afoshin A.S."/>
            <person name="Leontyevskaya E.A."/>
            <person name="Leontyevskaya N.V."/>
        </authorList>
    </citation>
    <scope>NUCLEOTIDE SEQUENCE [LARGE SCALE GENOMIC DNA]</scope>
    <source>
        <strain evidence="2 3">10.1.1</strain>
    </source>
</reference>
<dbReference type="InterPro" id="IPR036291">
    <property type="entry name" value="NAD(P)-bd_dom_sf"/>
</dbReference>
<dbReference type="RefSeq" id="WP_057943281.1">
    <property type="nucleotide sequence ID" value="NZ_CP011131.1"/>
</dbReference>
<dbReference type="InterPro" id="IPR005097">
    <property type="entry name" value="Sacchrp_dh_NADP-bd"/>
</dbReference>
<evidence type="ECO:0000313" key="2">
    <source>
        <dbReference type="EMBL" id="UNP27577.1"/>
    </source>
</evidence>
<dbReference type="EMBL" id="CP093547">
    <property type="protein sequence ID" value="UNP27577.1"/>
    <property type="molecule type" value="Genomic_DNA"/>
</dbReference>
<sequence length="349" mass="36794">MSIDPAAAQHPSNSRRVSVFGAYGHTGRFTVAHLLAHGWEPILAGRDATKLAALAQDFPGLEQRVATVDDPASLDRALEGAVAVLNCAGPFSESGGPLIEAALRARIHYLDTAAEQQPVIAAFERYHDAAVQAGVAVIPAMAFYGGLADLLATAAVGDEAGADAIDIAIALDSWHPTAGTRLTGQRNTARRLVIGGGALQFLADPAPTREWTFAAPFAKQDVVALPFSEIPLIAQHLRVAEVHSYLNLTPLKDLRDPATPPPMAADAHGRSAQRFAIEVEVRGGARRHRVAAQGQDIYAVTAPLLVEALERIVDGRRRGDGVIAPGQAFDAADFLRALAPDYLGLSGLD</sequence>
<proteinExistence type="predicted"/>
<accession>A0ABY3X8T1</accession>
<keyword evidence="3" id="KW-1185">Reference proteome</keyword>
<dbReference type="Gene3D" id="3.40.50.720">
    <property type="entry name" value="NAD(P)-binding Rossmann-like Domain"/>
    <property type="match status" value="1"/>
</dbReference>
<evidence type="ECO:0000313" key="3">
    <source>
        <dbReference type="Proteomes" id="UP000829194"/>
    </source>
</evidence>
<gene>
    <name evidence="2" type="ORF">MOV92_13675</name>
</gene>
<name>A0ABY3X8T1_9GAMM</name>
<dbReference type="PANTHER" id="PTHR43781">
    <property type="entry name" value="SACCHAROPINE DEHYDROGENASE"/>
    <property type="match status" value="1"/>
</dbReference>
<organism evidence="2 3">
    <name type="scientific">Lysobacter gummosus</name>
    <dbReference type="NCBI Taxonomy" id="262324"/>
    <lineage>
        <taxon>Bacteria</taxon>
        <taxon>Pseudomonadati</taxon>
        <taxon>Pseudomonadota</taxon>
        <taxon>Gammaproteobacteria</taxon>
        <taxon>Lysobacterales</taxon>
        <taxon>Lysobacteraceae</taxon>
        <taxon>Lysobacter</taxon>
    </lineage>
</organism>
<evidence type="ECO:0000259" key="1">
    <source>
        <dbReference type="Pfam" id="PF03435"/>
    </source>
</evidence>